<accession>A0ABN9X7A4</accession>
<organism evidence="9 10">
    <name type="scientific">Prorocentrum cordatum</name>
    <dbReference type="NCBI Taxonomy" id="2364126"/>
    <lineage>
        <taxon>Eukaryota</taxon>
        <taxon>Sar</taxon>
        <taxon>Alveolata</taxon>
        <taxon>Dinophyceae</taxon>
        <taxon>Prorocentrales</taxon>
        <taxon>Prorocentraceae</taxon>
        <taxon>Prorocentrum</taxon>
    </lineage>
</organism>
<dbReference type="InterPro" id="IPR014729">
    <property type="entry name" value="Rossmann-like_a/b/a_fold"/>
</dbReference>
<dbReference type="Gene3D" id="3.40.50.620">
    <property type="entry name" value="HUPs"/>
    <property type="match status" value="1"/>
</dbReference>
<evidence type="ECO:0000313" key="9">
    <source>
        <dbReference type="EMBL" id="CAK0895317.1"/>
    </source>
</evidence>
<feature type="non-terminal residue" evidence="9">
    <location>
        <position position="1"/>
    </location>
</feature>
<sequence length="375" mass="41962">ENYFFRLSNYWDRVREHIQQNPDFLLPVGRRNEVLYWLSEDNKRDFSISRASTKWGISCPGDDSQVIYVWFDALLGYLSSLLRPEDPPTLESALKRGWPADVHVIGKDIMRFHAIYWPAMLMSADLPLPKHICTHGFLTKDGLKMGKSLGNVVEPVPLVENFGADAVRFYFAACLNFGEDGDFSYVNFIKGVNTNLANELGNLVHRILTLCRKFNAEPMSALDLYDSEEIASENPVRLKTLEAVSIVAGHYERVDFPKAADVALSIASISNAAISEVEPWNKLKPDTSEEDKRVALREMLVMGEAVRICAVLLSPLTPELSIRILTELGAAPAGGAGALRWEDTAWSWAALPGLGKGKKPKPCFPRIDLEPWQDK</sequence>
<gene>
    <name evidence="9" type="ORF">PCOR1329_LOCUS74098</name>
</gene>
<keyword evidence="3 7" id="KW-0547">Nucleotide-binding</keyword>
<evidence type="ECO:0000259" key="8">
    <source>
        <dbReference type="Pfam" id="PF09334"/>
    </source>
</evidence>
<dbReference type="Gene3D" id="2.170.220.10">
    <property type="match status" value="1"/>
</dbReference>
<dbReference type="PRINTS" id="PR01041">
    <property type="entry name" value="TRNASYNTHMET"/>
</dbReference>
<dbReference type="EC" id="6.1.1.10" evidence="1"/>
<dbReference type="InterPro" id="IPR015413">
    <property type="entry name" value="Methionyl/Leucyl_tRNA_Synth"/>
</dbReference>
<evidence type="ECO:0000256" key="5">
    <source>
        <dbReference type="ARBA" id="ARBA00022917"/>
    </source>
</evidence>
<keyword evidence="5 7" id="KW-0648">Protein biosynthesis</keyword>
<dbReference type="InterPro" id="IPR009080">
    <property type="entry name" value="tRNAsynth_Ia_anticodon-bd"/>
</dbReference>
<dbReference type="InterPro" id="IPR033911">
    <property type="entry name" value="MetRS_core"/>
</dbReference>
<proteinExistence type="inferred from homology"/>
<reference evidence="9" key="1">
    <citation type="submission" date="2023-10" db="EMBL/GenBank/DDBJ databases">
        <authorList>
            <person name="Chen Y."/>
            <person name="Shah S."/>
            <person name="Dougan E. K."/>
            <person name="Thang M."/>
            <person name="Chan C."/>
        </authorList>
    </citation>
    <scope>NUCLEOTIDE SEQUENCE [LARGE SCALE GENOMIC DNA]</scope>
</reference>
<evidence type="ECO:0000256" key="7">
    <source>
        <dbReference type="RuleBase" id="RU363039"/>
    </source>
</evidence>
<name>A0ABN9X7A4_9DINO</name>
<feature type="domain" description="Methionyl/Leucyl tRNA synthetase" evidence="8">
    <location>
        <begin position="1"/>
        <end position="207"/>
    </location>
</feature>
<evidence type="ECO:0000313" key="10">
    <source>
        <dbReference type="Proteomes" id="UP001189429"/>
    </source>
</evidence>
<dbReference type="Proteomes" id="UP001189429">
    <property type="component" value="Unassembled WGS sequence"/>
</dbReference>
<dbReference type="InterPro" id="IPR023457">
    <property type="entry name" value="Met-tRNA_synth_2"/>
</dbReference>
<evidence type="ECO:0000256" key="1">
    <source>
        <dbReference type="ARBA" id="ARBA00012838"/>
    </source>
</evidence>
<evidence type="ECO:0000256" key="6">
    <source>
        <dbReference type="ARBA" id="ARBA00023146"/>
    </source>
</evidence>
<dbReference type="Pfam" id="PF09334">
    <property type="entry name" value="tRNA-synt_1g"/>
    <property type="match status" value="1"/>
</dbReference>
<keyword evidence="10" id="KW-1185">Reference proteome</keyword>
<dbReference type="SUPFAM" id="SSF47323">
    <property type="entry name" value="Anticodon-binding domain of a subclass of class I aminoacyl-tRNA synthetases"/>
    <property type="match status" value="1"/>
</dbReference>
<keyword evidence="4 7" id="KW-0067">ATP-binding</keyword>
<dbReference type="Gene3D" id="1.10.730.10">
    <property type="entry name" value="Isoleucyl-tRNA Synthetase, Domain 1"/>
    <property type="match status" value="1"/>
</dbReference>
<evidence type="ECO:0000256" key="4">
    <source>
        <dbReference type="ARBA" id="ARBA00022840"/>
    </source>
</evidence>
<evidence type="ECO:0000256" key="3">
    <source>
        <dbReference type="ARBA" id="ARBA00022741"/>
    </source>
</evidence>
<dbReference type="PANTHER" id="PTHR43326">
    <property type="entry name" value="METHIONYL-TRNA SYNTHETASE"/>
    <property type="match status" value="1"/>
</dbReference>
<comment type="caution">
    <text evidence="9">The sequence shown here is derived from an EMBL/GenBank/DDBJ whole genome shotgun (WGS) entry which is preliminary data.</text>
</comment>
<dbReference type="PANTHER" id="PTHR43326:SF1">
    <property type="entry name" value="METHIONINE--TRNA LIGASE, MITOCHONDRIAL"/>
    <property type="match status" value="1"/>
</dbReference>
<protein>
    <recommendedName>
        <fullName evidence="1">methionine--tRNA ligase</fullName>
        <ecNumber evidence="1">6.1.1.10</ecNumber>
    </recommendedName>
</protein>
<evidence type="ECO:0000256" key="2">
    <source>
        <dbReference type="ARBA" id="ARBA00022598"/>
    </source>
</evidence>
<dbReference type="EMBL" id="CAUYUJ010020021">
    <property type="protein sequence ID" value="CAK0895317.1"/>
    <property type="molecule type" value="Genomic_DNA"/>
</dbReference>
<keyword evidence="2 7" id="KW-0436">Ligase</keyword>
<dbReference type="SUPFAM" id="SSF52374">
    <property type="entry name" value="Nucleotidylyl transferase"/>
    <property type="match status" value="1"/>
</dbReference>
<comment type="similarity">
    <text evidence="7">Belongs to the class-I aminoacyl-tRNA synthetase family.</text>
</comment>
<keyword evidence="6 7" id="KW-0030">Aminoacyl-tRNA synthetase</keyword>